<protein>
    <submittedName>
        <fullName evidence="3">SPFH domain / Band 7 family</fullName>
    </submittedName>
</protein>
<keyword evidence="1" id="KW-0812">Transmembrane</keyword>
<dbReference type="Proteomes" id="UP001153069">
    <property type="component" value="Unassembled WGS sequence"/>
</dbReference>
<dbReference type="OrthoDB" id="5986675at2759"/>
<accession>A0A9N8DI10</accession>
<feature type="domain" description="Band 7" evidence="2">
    <location>
        <begin position="85"/>
        <end position="216"/>
    </location>
</feature>
<keyword evidence="1" id="KW-1133">Transmembrane helix</keyword>
<organism evidence="3 4">
    <name type="scientific">Seminavis robusta</name>
    <dbReference type="NCBI Taxonomy" id="568900"/>
    <lineage>
        <taxon>Eukaryota</taxon>
        <taxon>Sar</taxon>
        <taxon>Stramenopiles</taxon>
        <taxon>Ochrophyta</taxon>
        <taxon>Bacillariophyta</taxon>
        <taxon>Bacillariophyceae</taxon>
        <taxon>Bacillariophycidae</taxon>
        <taxon>Naviculales</taxon>
        <taxon>Naviculaceae</taxon>
        <taxon>Seminavis</taxon>
    </lineage>
</organism>
<feature type="transmembrane region" description="Helical" evidence="1">
    <location>
        <begin position="7"/>
        <end position="30"/>
    </location>
</feature>
<gene>
    <name evidence="3" type="ORF">SEMRO_95_G049250.1</name>
</gene>
<name>A0A9N8DI10_9STRA</name>
<evidence type="ECO:0000313" key="4">
    <source>
        <dbReference type="Proteomes" id="UP001153069"/>
    </source>
</evidence>
<evidence type="ECO:0000256" key="1">
    <source>
        <dbReference type="SAM" id="Phobius"/>
    </source>
</evidence>
<dbReference type="Pfam" id="PF01145">
    <property type="entry name" value="Band_7"/>
    <property type="match status" value="1"/>
</dbReference>
<evidence type="ECO:0000259" key="2">
    <source>
        <dbReference type="Pfam" id="PF01145"/>
    </source>
</evidence>
<dbReference type="InterPro" id="IPR001107">
    <property type="entry name" value="Band_7"/>
</dbReference>
<evidence type="ECO:0000313" key="3">
    <source>
        <dbReference type="EMBL" id="CAB9500915.1"/>
    </source>
</evidence>
<keyword evidence="1" id="KW-0472">Membrane</keyword>
<comment type="caution">
    <text evidence="3">The sequence shown here is derived from an EMBL/GenBank/DDBJ whole genome shotgun (WGS) entry which is preliminary data.</text>
</comment>
<keyword evidence="4" id="KW-1185">Reference proteome</keyword>
<dbReference type="AlphaFoldDB" id="A0A9N8DI10"/>
<dbReference type="EMBL" id="CAICTM010000094">
    <property type="protein sequence ID" value="CAB9500915.1"/>
    <property type="molecule type" value="Genomic_DNA"/>
</dbReference>
<proteinExistence type="predicted"/>
<reference evidence="3" key="1">
    <citation type="submission" date="2020-06" db="EMBL/GenBank/DDBJ databases">
        <authorList>
            <consortium name="Plant Systems Biology data submission"/>
        </authorList>
    </citation>
    <scope>NUCLEOTIDE SEQUENCE</scope>
    <source>
        <strain evidence="3">D6</strain>
    </source>
</reference>
<sequence>MDGRCKCILGVLVVGILLTIILVPLSFSYVEYYEYGLAQRKTTGSVDTSRVYAKGRYALGPDYKFLKYQADAHVETLRSFSVFSSGDSNSSIGLDFKLDIDFTYLLKKDEIGVVHQELARSYQGIILSRAKDAIKNEAARVTFLQYFQNRSLVETRFRDAVQRRWEINPSLHATLDQFHLGRIQIPESVAGKQLEAKIQNERNDQEAFLQEAAIEREMTAVLVNSIDLETQKVLRTAFAQASLIQSRATSQARQLIADAQTDGIQQLVAATEIDGQEQLTAFTYIRTLQNRRGDSNNNTTVEINYLTPENIVKTRAV</sequence>